<protein>
    <submittedName>
        <fullName evidence="1">Uncharacterized protein</fullName>
    </submittedName>
</protein>
<evidence type="ECO:0000313" key="2">
    <source>
        <dbReference type="Proteomes" id="UP001055811"/>
    </source>
</evidence>
<dbReference type="EMBL" id="CM042015">
    <property type="protein sequence ID" value="KAI3710890.1"/>
    <property type="molecule type" value="Genomic_DNA"/>
</dbReference>
<comment type="caution">
    <text evidence="1">The sequence shown here is derived from an EMBL/GenBank/DDBJ whole genome shotgun (WGS) entry which is preliminary data.</text>
</comment>
<reference evidence="1 2" key="2">
    <citation type="journal article" date="2022" name="Mol. Ecol. Resour.">
        <title>The genomes of chicory, endive, great burdock and yacon provide insights into Asteraceae paleo-polyploidization history and plant inulin production.</title>
        <authorList>
            <person name="Fan W."/>
            <person name="Wang S."/>
            <person name="Wang H."/>
            <person name="Wang A."/>
            <person name="Jiang F."/>
            <person name="Liu H."/>
            <person name="Zhao H."/>
            <person name="Xu D."/>
            <person name="Zhang Y."/>
        </authorList>
    </citation>
    <scope>NUCLEOTIDE SEQUENCE [LARGE SCALE GENOMIC DNA]</scope>
    <source>
        <strain evidence="2">cv. Punajuju</strain>
        <tissue evidence="1">Leaves</tissue>
    </source>
</reference>
<gene>
    <name evidence="1" type="ORF">L2E82_40685</name>
</gene>
<name>A0ACB9AR26_CICIN</name>
<proteinExistence type="predicted"/>
<reference evidence="2" key="1">
    <citation type="journal article" date="2022" name="Mol. Ecol. Resour.">
        <title>The genomes of chicory, endive, great burdock and yacon provide insights into Asteraceae palaeo-polyploidization history and plant inulin production.</title>
        <authorList>
            <person name="Fan W."/>
            <person name="Wang S."/>
            <person name="Wang H."/>
            <person name="Wang A."/>
            <person name="Jiang F."/>
            <person name="Liu H."/>
            <person name="Zhao H."/>
            <person name="Xu D."/>
            <person name="Zhang Y."/>
        </authorList>
    </citation>
    <scope>NUCLEOTIDE SEQUENCE [LARGE SCALE GENOMIC DNA]</scope>
    <source>
        <strain evidence="2">cv. Punajuju</strain>
    </source>
</reference>
<evidence type="ECO:0000313" key="1">
    <source>
        <dbReference type="EMBL" id="KAI3710890.1"/>
    </source>
</evidence>
<accession>A0ACB9AR26</accession>
<organism evidence="1 2">
    <name type="scientific">Cichorium intybus</name>
    <name type="common">Chicory</name>
    <dbReference type="NCBI Taxonomy" id="13427"/>
    <lineage>
        <taxon>Eukaryota</taxon>
        <taxon>Viridiplantae</taxon>
        <taxon>Streptophyta</taxon>
        <taxon>Embryophyta</taxon>
        <taxon>Tracheophyta</taxon>
        <taxon>Spermatophyta</taxon>
        <taxon>Magnoliopsida</taxon>
        <taxon>eudicotyledons</taxon>
        <taxon>Gunneridae</taxon>
        <taxon>Pentapetalae</taxon>
        <taxon>asterids</taxon>
        <taxon>campanulids</taxon>
        <taxon>Asterales</taxon>
        <taxon>Asteraceae</taxon>
        <taxon>Cichorioideae</taxon>
        <taxon>Cichorieae</taxon>
        <taxon>Cichoriinae</taxon>
        <taxon>Cichorium</taxon>
    </lineage>
</organism>
<dbReference type="Proteomes" id="UP001055811">
    <property type="component" value="Linkage Group LG07"/>
</dbReference>
<keyword evidence="2" id="KW-1185">Reference proteome</keyword>
<sequence>MQAYKYRSYTDTSFWTTVLVYPQFQFLFSGRDTLTYQSLFTQQTVKPLENPIYFESNPTLKPPILLYNSLSSADKFSNLFVNQESQMN</sequence>